<gene>
    <name evidence="3" type="ORF">L228DRAFT_271510</name>
</gene>
<dbReference type="RefSeq" id="XP_018184822.1">
    <property type="nucleotide sequence ID" value="XM_018335541.1"/>
</dbReference>
<dbReference type="InParanoid" id="A0A164ZM56"/>
<reference evidence="3 4" key="1">
    <citation type="journal article" date="2016" name="Fungal Biol.">
        <title>The genome of Xylona heveae provides a window into fungal endophytism.</title>
        <authorList>
            <person name="Gazis R."/>
            <person name="Kuo A."/>
            <person name="Riley R."/>
            <person name="LaButti K."/>
            <person name="Lipzen A."/>
            <person name="Lin J."/>
            <person name="Amirebrahimi M."/>
            <person name="Hesse C.N."/>
            <person name="Spatafora J.W."/>
            <person name="Henrissat B."/>
            <person name="Hainaut M."/>
            <person name="Grigoriev I.V."/>
            <person name="Hibbett D.S."/>
        </authorList>
    </citation>
    <scope>NUCLEOTIDE SEQUENCE [LARGE SCALE GENOMIC DNA]</scope>
    <source>
        <strain evidence="3 4">TC161</strain>
    </source>
</reference>
<dbReference type="Pfam" id="PF12937">
    <property type="entry name" value="F-box-like"/>
    <property type="match status" value="1"/>
</dbReference>
<feature type="region of interest" description="Disordered" evidence="1">
    <location>
        <begin position="1"/>
        <end position="32"/>
    </location>
</feature>
<feature type="compositionally biased region" description="Basic and acidic residues" evidence="1">
    <location>
        <begin position="481"/>
        <end position="504"/>
    </location>
</feature>
<evidence type="ECO:0000313" key="3">
    <source>
        <dbReference type="EMBL" id="KZF19267.1"/>
    </source>
</evidence>
<accession>A0A164ZM56</accession>
<dbReference type="GeneID" id="28900678"/>
<dbReference type="AlphaFoldDB" id="A0A164ZM56"/>
<sequence>MAPATLLPGSAAREFDDPMDIDENPISRKSSSKRYKARKDIYLPPELVIHILSFIPLKPSSQTTLWSCCLVSRTWYTAAVPLLYDSPHITGRNFTRFITTVCPSINAHVRKSELADLVRRLDMGELVHNGSKSLTARLLGRVKVRLEEFVAPQASFAINCFAALSKCTKMKHLDLSLISQSISLHDLFHALKPLTDLETLWFPRCANHDRGYDSITSTWPPSLKTLHLTGGVSNHFLQYLTNMPPSLSRLTIKHCRTVGATNILAMLEVLGPQLTHLHIDHNIPCLWYQSLDRLLLLCPKLILLRVPLDFISGMFVDPINAPPESPHPLQTLELDSSGDSGVETNMVPDDLFLAVDEGPLRNLRRVLVGTRVAWKRVEGFRRDLTDLVVLLEERAEERAKARKEAQERKKAEEMVDMFAFSADQYGQYDRYGQPSQPSQYGRYGHYSHHRQPGRYTQYDRYRPQNQNSSIYRPHRRSVTALDRRLRKPSEEKKAGDTASKKKEKEEEEEDPKKAGIWTVHLEFFGIDEDIEEKVAEML</sequence>
<dbReference type="SUPFAM" id="SSF52047">
    <property type="entry name" value="RNI-like"/>
    <property type="match status" value="1"/>
</dbReference>
<protein>
    <recommendedName>
        <fullName evidence="2">F-box domain-containing protein</fullName>
    </recommendedName>
</protein>
<dbReference type="OrthoDB" id="2125396at2759"/>
<dbReference type="EMBL" id="KV407467">
    <property type="protein sequence ID" value="KZF19267.1"/>
    <property type="molecule type" value="Genomic_DNA"/>
</dbReference>
<feature type="domain" description="F-box" evidence="2">
    <location>
        <begin position="43"/>
        <end position="88"/>
    </location>
</feature>
<evidence type="ECO:0000313" key="4">
    <source>
        <dbReference type="Proteomes" id="UP000076632"/>
    </source>
</evidence>
<dbReference type="InterPro" id="IPR001810">
    <property type="entry name" value="F-box_dom"/>
</dbReference>
<dbReference type="InterPro" id="IPR036047">
    <property type="entry name" value="F-box-like_dom_sf"/>
</dbReference>
<keyword evidence="4" id="KW-1185">Reference proteome</keyword>
<dbReference type="Gene3D" id="1.20.1280.50">
    <property type="match status" value="1"/>
</dbReference>
<dbReference type="FunCoup" id="A0A164ZM56">
    <property type="interactions" value="31"/>
</dbReference>
<evidence type="ECO:0000259" key="2">
    <source>
        <dbReference type="Pfam" id="PF12937"/>
    </source>
</evidence>
<dbReference type="OMA" id="PQGLYYY"/>
<dbReference type="CDD" id="cd09917">
    <property type="entry name" value="F-box_SF"/>
    <property type="match status" value="1"/>
</dbReference>
<dbReference type="STRING" id="1328760.A0A164ZM56"/>
<dbReference type="Gene3D" id="3.80.10.10">
    <property type="entry name" value="Ribonuclease Inhibitor"/>
    <property type="match status" value="1"/>
</dbReference>
<proteinExistence type="predicted"/>
<name>A0A164ZM56_XYLHT</name>
<feature type="region of interest" description="Disordered" evidence="1">
    <location>
        <begin position="426"/>
        <end position="512"/>
    </location>
</feature>
<dbReference type="InterPro" id="IPR032675">
    <property type="entry name" value="LRR_dom_sf"/>
</dbReference>
<evidence type="ECO:0000256" key="1">
    <source>
        <dbReference type="SAM" id="MobiDB-lite"/>
    </source>
</evidence>
<organism evidence="3 4">
    <name type="scientific">Xylona heveae (strain CBS 132557 / TC161)</name>
    <dbReference type="NCBI Taxonomy" id="1328760"/>
    <lineage>
        <taxon>Eukaryota</taxon>
        <taxon>Fungi</taxon>
        <taxon>Dikarya</taxon>
        <taxon>Ascomycota</taxon>
        <taxon>Pezizomycotina</taxon>
        <taxon>Xylonomycetes</taxon>
        <taxon>Xylonales</taxon>
        <taxon>Xylonaceae</taxon>
        <taxon>Xylona</taxon>
    </lineage>
</organism>
<dbReference type="SUPFAM" id="SSF81383">
    <property type="entry name" value="F-box domain"/>
    <property type="match status" value="1"/>
</dbReference>
<dbReference type="Proteomes" id="UP000076632">
    <property type="component" value="Unassembled WGS sequence"/>
</dbReference>